<dbReference type="Proteomes" id="UP001629230">
    <property type="component" value="Unassembled WGS sequence"/>
</dbReference>
<gene>
    <name evidence="1" type="ORF">PQR57_37915</name>
</gene>
<sequence length="77" mass="8454">MSIANQIHEFLEISETFLGQPHAWVVDDTLPLSMWPREGASKRSDGQLTALSATRRLETPVVSAAAGETGLTIERNF</sequence>
<evidence type="ECO:0000313" key="1">
    <source>
        <dbReference type="EMBL" id="MFM0006749.1"/>
    </source>
</evidence>
<organism evidence="1 2">
    <name type="scientific">Paraburkholderia dipogonis</name>
    <dbReference type="NCBI Taxonomy" id="1211383"/>
    <lineage>
        <taxon>Bacteria</taxon>
        <taxon>Pseudomonadati</taxon>
        <taxon>Pseudomonadota</taxon>
        <taxon>Betaproteobacteria</taxon>
        <taxon>Burkholderiales</taxon>
        <taxon>Burkholderiaceae</taxon>
        <taxon>Paraburkholderia</taxon>
    </lineage>
</organism>
<protein>
    <recommendedName>
        <fullName evidence="3">Transposase IS701-like DDE domain-containing protein</fullName>
    </recommendedName>
</protein>
<evidence type="ECO:0008006" key="3">
    <source>
        <dbReference type="Google" id="ProtNLM"/>
    </source>
</evidence>
<evidence type="ECO:0000313" key="2">
    <source>
        <dbReference type="Proteomes" id="UP001629230"/>
    </source>
</evidence>
<accession>A0ABW9B336</accession>
<keyword evidence="2" id="KW-1185">Reference proteome</keyword>
<comment type="caution">
    <text evidence="1">The sequence shown here is derived from an EMBL/GenBank/DDBJ whole genome shotgun (WGS) entry which is preliminary data.</text>
</comment>
<proteinExistence type="predicted"/>
<name>A0ABW9B336_9BURK</name>
<dbReference type="RefSeq" id="WP_408181193.1">
    <property type="nucleotide sequence ID" value="NZ_JAQQEZ010000046.1"/>
</dbReference>
<reference evidence="1 2" key="1">
    <citation type="journal article" date="2024" name="Chem. Sci.">
        <title>Discovery of megapolipeptins by genome mining of a Burkholderiales bacteria collection.</title>
        <authorList>
            <person name="Paulo B.S."/>
            <person name="Recchia M.J.J."/>
            <person name="Lee S."/>
            <person name="Fergusson C.H."/>
            <person name="Romanowski S.B."/>
            <person name="Hernandez A."/>
            <person name="Krull N."/>
            <person name="Liu D.Y."/>
            <person name="Cavanagh H."/>
            <person name="Bos A."/>
            <person name="Gray C.A."/>
            <person name="Murphy B.T."/>
            <person name="Linington R.G."/>
            <person name="Eustaquio A.S."/>
        </authorList>
    </citation>
    <scope>NUCLEOTIDE SEQUENCE [LARGE SCALE GENOMIC DNA]</scope>
    <source>
        <strain evidence="1 2">RL17-350-BIC-A</strain>
    </source>
</reference>
<dbReference type="EMBL" id="JAQQEZ010000046">
    <property type="protein sequence ID" value="MFM0006749.1"/>
    <property type="molecule type" value="Genomic_DNA"/>
</dbReference>